<sequence length="127" mass="13694">MQKGHFGNGSREILAFAHVVVVSSDDFAGNSGLKKKILISSAKPKGGRVPVKYKWSKFDPGVACAGGLIRDGGGRWLHEMDLGVLVSAIKASSSSLVCEPLFKKLNLLPQKDWEDSVGLALPRFCRL</sequence>
<dbReference type="EMBL" id="JAPFFI010000023">
    <property type="protein sequence ID" value="KAJ6322695.1"/>
    <property type="molecule type" value="Genomic_DNA"/>
</dbReference>
<reference evidence="1" key="2">
    <citation type="journal article" date="2023" name="Int. J. Mol. Sci.">
        <title>De Novo Assembly and Annotation of 11 Diverse Shrub Willow (Salix) Genomes Reveals Novel Gene Organization in Sex-Linked Regions.</title>
        <authorList>
            <person name="Hyden B."/>
            <person name="Feng K."/>
            <person name="Yates T.B."/>
            <person name="Jawdy S."/>
            <person name="Cereghino C."/>
            <person name="Smart L.B."/>
            <person name="Muchero W."/>
        </authorList>
    </citation>
    <scope>NUCLEOTIDE SEQUENCE</scope>
    <source>
        <tissue evidence="1">Shoot tip</tissue>
    </source>
</reference>
<comment type="caution">
    <text evidence="1">The sequence shown here is derived from an EMBL/GenBank/DDBJ whole genome shotgun (WGS) entry which is preliminary data.</text>
</comment>
<gene>
    <name evidence="1" type="ORF">OIU77_012520</name>
</gene>
<reference evidence="1" key="1">
    <citation type="submission" date="2022-10" db="EMBL/GenBank/DDBJ databases">
        <authorList>
            <person name="Hyden B.L."/>
            <person name="Feng K."/>
            <person name="Yates T."/>
            <person name="Jawdy S."/>
            <person name="Smart L.B."/>
            <person name="Muchero W."/>
        </authorList>
    </citation>
    <scope>NUCLEOTIDE SEQUENCE</scope>
    <source>
        <tissue evidence="1">Shoot tip</tissue>
    </source>
</reference>
<protein>
    <submittedName>
        <fullName evidence="1">Uncharacterized protein</fullName>
    </submittedName>
</protein>
<evidence type="ECO:0000313" key="2">
    <source>
        <dbReference type="Proteomes" id="UP001141253"/>
    </source>
</evidence>
<accession>A0ABQ9A4Q8</accession>
<evidence type="ECO:0000313" key="1">
    <source>
        <dbReference type="EMBL" id="KAJ6322695.1"/>
    </source>
</evidence>
<organism evidence="1 2">
    <name type="scientific">Salix suchowensis</name>
    <dbReference type="NCBI Taxonomy" id="1278906"/>
    <lineage>
        <taxon>Eukaryota</taxon>
        <taxon>Viridiplantae</taxon>
        <taxon>Streptophyta</taxon>
        <taxon>Embryophyta</taxon>
        <taxon>Tracheophyta</taxon>
        <taxon>Spermatophyta</taxon>
        <taxon>Magnoliopsida</taxon>
        <taxon>eudicotyledons</taxon>
        <taxon>Gunneridae</taxon>
        <taxon>Pentapetalae</taxon>
        <taxon>rosids</taxon>
        <taxon>fabids</taxon>
        <taxon>Malpighiales</taxon>
        <taxon>Salicaceae</taxon>
        <taxon>Saliceae</taxon>
        <taxon>Salix</taxon>
    </lineage>
</organism>
<keyword evidence="2" id="KW-1185">Reference proteome</keyword>
<dbReference type="Proteomes" id="UP001141253">
    <property type="component" value="Chromosome 8"/>
</dbReference>
<name>A0ABQ9A4Q8_9ROSI</name>
<proteinExistence type="predicted"/>